<keyword evidence="3" id="KW-1185">Reference proteome</keyword>
<protein>
    <submittedName>
        <fullName evidence="2">Uncharacterized protein</fullName>
    </submittedName>
</protein>
<evidence type="ECO:0000313" key="3">
    <source>
        <dbReference type="Proteomes" id="UP000521868"/>
    </source>
</evidence>
<organism evidence="2 3">
    <name type="scientific">Ramlibacter lithotrophicus</name>
    <dbReference type="NCBI Taxonomy" id="2606681"/>
    <lineage>
        <taxon>Bacteria</taxon>
        <taxon>Pseudomonadati</taxon>
        <taxon>Pseudomonadota</taxon>
        <taxon>Betaproteobacteria</taxon>
        <taxon>Burkholderiales</taxon>
        <taxon>Comamonadaceae</taxon>
        <taxon>Ramlibacter</taxon>
    </lineage>
</organism>
<dbReference type="RefSeq" id="WP_168108644.1">
    <property type="nucleotide sequence ID" value="NZ_VTOX01000006.1"/>
</dbReference>
<keyword evidence="1" id="KW-0812">Transmembrane</keyword>
<dbReference type="EMBL" id="VTOX01000006">
    <property type="protein sequence ID" value="NKE67526.1"/>
    <property type="molecule type" value="Genomic_DNA"/>
</dbReference>
<accession>A0A7X6I7H9</accession>
<proteinExistence type="predicted"/>
<sequence length="181" mass="20823">MNELLTSPLLLLPVFAVVVAVLHTLIQRIRRRRRQRRERGGQLIHELKAYSAWVESLRGEPPPTGEAEELTPAQALRDARTIAQAHFPQLAQSMLRLLRADSELMRHLWEQKLLRLSEPGAWVSYERDPEYRALRDAQEDLIDAIIARCQALTGDRGPRWHNTRLDPEFFTSMGVTSSPSR</sequence>
<keyword evidence="1" id="KW-0472">Membrane</keyword>
<evidence type="ECO:0000313" key="2">
    <source>
        <dbReference type="EMBL" id="NKE67526.1"/>
    </source>
</evidence>
<keyword evidence="1" id="KW-1133">Transmembrane helix</keyword>
<comment type="caution">
    <text evidence="2">The sequence shown here is derived from an EMBL/GenBank/DDBJ whole genome shotgun (WGS) entry which is preliminary data.</text>
</comment>
<evidence type="ECO:0000256" key="1">
    <source>
        <dbReference type="SAM" id="Phobius"/>
    </source>
</evidence>
<name>A0A7X6I7H9_9BURK</name>
<reference evidence="2 3" key="1">
    <citation type="journal article" date="2020" name="Nature">
        <title>Bacterial chemolithoautotrophy via manganese oxidation.</title>
        <authorList>
            <person name="Yu H."/>
            <person name="Leadbetter J.R."/>
        </authorList>
    </citation>
    <scope>NUCLEOTIDE SEQUENCE [LARGE SCALE GENOMIC DNA]</scope>
    <source>
        <strain evidence="2 3">RBP-1</strain>
    </source>
</reference>
<feature type="transmembrane region" description="Helical" evidence="1">
    <location>
        <begin position="6"/>
        <end position="26"/>
    </location>
</feature>
<gene>
    <name evidence="2" type="ORF">RAMLITH_17005</name>
</gene>
<dbReference type="Proteomes" id="UP000521868">
    <property type="component" value="Unassembled WGS sequence"/>
</dbReference>
<dbReference type="AlphaFoldDB" id="A0A7X6I7H9"/>